<name>A0A4Z2EKA2_9TELE</name>
<comment type="caution">
    <text evidence="2">The sequence shown here is derived from an EMBL/GenBank/DDBJ whole genome shotgun (WGS) entry which is preliminary data.</text>
</comment>
<feature type="region of interest" description="Disordered" evidence="1">
    <location>
        <begin position="39"/>
        <end position="62"/>
    </location>
</feature>
<keyword evidence="3" id="KW-1185">Reference proteome</keyword>
<sequence>MEKVAVPASQSSSTPMRLGLGLTSTLSLLLCHADSLPANHSTHQDRALRPRRLARPSRSMPAYARPTPLKLLLLSLTSQ</sequence>
<reference evidence="2 3" key="1">
    <citation type="submission" date="2019-03" db="EMBL/GenBank/DDBJ databases">
        <title>First draft genome of Liparis tanakae, snailfish: a comprehensive survey of snailfish specific genes.</title>
        <authorList>
            <person name="Kim W."/>
            <person name="Song I."/>
            <person name="Jeong J.-H."/>
            <person name="Kim D."/>
            <person name="Kim S."/>
            <person name="Ryu S."/>
            <person name="Song J.Y."/>
            <person name="Lee S.K."/>
        </authorList>
    </citation>
    <scope>NUCLEOTIDE SEQUENCE [LARGE SCALE GENOMIC DNA]</scope>
    <source>
        <tissue evidence="2">Muscle</tissue>
    </source>
</reference>
<dbReference type="AlphaFoldDB" id="A0A4Z2EKA2"/>
<dbReference type="Proteomes" id="UP000314294">
    <property type="component" value="Unassembled WGS sequence"/>
</dbReference>
<evidence type="ECO:0000313" key="2">
    <source>
        <dbReference type="EMBL" id="TNN29296.1"/>
    </source>
</evidence>
<protein>
    <submittedName>
        <fullName evidence="2">Uncharacterized protein</fullName>
    </submittedName>
</protein>
<evidence type="ECO:0000256" key="1">
    <source>
        <dbReference type="SAM" id="MobiDB-lite"/>
    </source>
</evidence>
<evidence type="ECO:0000313" key="3">
    <source>
        <dbReference type="Proteomes" id="UP000314294"/>
    </source>
</evidence>
<organism evidence="2 3">
    <name type="scientific">Liparis tanakae</name>
    <name type="common">Tanaka's snailfish</name>
    <dbReference type="NCBI Taxonomy" id="230148"/>
    <lineage>
        <taxon>Eukaryota</taxon>
        <taxon>Metazoa</taxon>
        <taxon>Chordata</taxon>
        <taxon>Craniata</taxon>
        <taxon>Vertebrata</taxon>
        <taxon>Euteleostomi</taxon>
        <taxon>Actinopterygii</taxon>
        <taxon>Neopterygii</taxon>
        <taxon>Teleostei</taxon>
        <taxon>Neoteleostei</taxon>
        <taxon>Acanthomorphata</taxon>
        <taxon>Eupercaria</taxon>
        <taxon>Perciformes</taxon>
        <taxon>Cottioidei</taxon>
        <taxon>Cottales</taxon>
        <taxon>Liparidae</taxon>
        <taxon>Liparis</taxon>
    </lineage>
</organism>
<dbReference type="EMBL" id="SRLO01005814">
    <property type="protein sequence ID" value="TNN29296.1"/>
    <property type="molecule type" value="Genomic_DNA"/>
</dbReference>
<accession>A0A4Z2EKA2</accession>
<proteinExistence type="predicted"/>
<gene>
    <name evidence="2" type="ORF">EYF80_060557</name>
</gene>